<dbReference type="Pfam" id="PF01564">
    <property type="entry name" value="Spermine_synth"/>
    <property type="match status" value="1"/>
</dbReference>
<dbReference type="AlphaFoldDB" id="A0A4Q9DE07"/>
<organism evidence="2 3">
    <name type="scientific">Paenibacillus thalictri</name>
    <dbReference type="NCBI Taxonomy" id="2527873"/>
    <lineage>
        <taxon>Bacteria</taxon>
        <taxon>Bacillati</taxon>
        <taxon>Bacillota</taxon>
        <taxon>Bacilli</taxon>
        <taxon>Bacillales</taxon>
        <taxon>Paenibacillaceae</taxon>
        <taxon>Paenibacillus</taxon>
    </lineage>
</organism>
<dbReference type="OrthoDB" id="9761985at2"/>
<comment type="caution">
    <text evidence="2">The sequence shown here is derived from an EMBL/GenBank/DDBJ whole genome shotgun (WGS) entry which is preliminary data.</text>
</comment>
<dbReference type="Proteomes" id="UP000293142">
    <property type="component" value="Unassembled WGS sequence"/>
</dbReference>
<dbReference type="PANTHER" id="PTHR43317">
    <property type="entry name" value="THERMOSPERMINE SYNTHASE ACAULIS5"/>
    <property type="match status" value="1"/>
</dbReference>
<dbReference type="NCBIfam" id="NF037959">
    <property type="entry name" value="MFS_SpdSyn"/>
    <property type="match status" value="1"/>
</dbReference>
<proteinExistence type="predicted"/>
<dbReference type="GO" id="GO:0006596">
    <property type="term" value="P:polyamine biosynthetic process"/>
    <property type="evidence" value="ECO:0007669"/>
    <property type="project" value="UniProtKB-KW"/>
</dbReference>
<dbReference type="Gene3D" id="3.40.50.150">
    <property type="entry name" value="Vaccinia Virus protein VP39"/>
    <property type="match status" value="1"/>
</dbReference>
<protein>
    <submittedName>
        <fullName evidence="2">Spermidine synthase</fullName>
    </submittedName>
</protein>
<dbReference type="SUPFAM" id="SSF53335">
    <property type="entry name" value="S-adenosyl-L-methionine-dependent methyltransferases"/>
    <property type="match status" value="1"/>
</dbReference>
<evidence type="ECO:0000313" key="2">
    <source>
        <dbReference type="EMBL" id="TBL68001.1"/>
    </source>
</evidence>
<evidence type="ECO:0000256" key="1">
    <source>
        <dbReference type="ARBA" id="ARBA00023115"/>
    </source>
</evidence>
<sequence length="249" mass="28404">MDLLFKTSSPNHEISVYDTTELYGEKGKFRVLEFSNKALQGAMDLNDPERILFEYPRAIIHLIEFNIPSFENVFIIGHGIGTIAGHFPEKRFKVAELDHKVVELSKRFFGYRKDNVSIGDGRQILESEDQQAYDFIVLDAFTEKGTPLHLISKEFFVICREKLDSSGLIVMNLIGKGENDQLMNAIHRTLSEEFAYIKAFSLPSEGIADIQNIILVGRNKPIRFQVRQMAGFTEIELGQGYIIRDRGPQ</sequence>
<dbReference type="InterPro" id="IPR029063">
    <property type="entry name" value="SAM-dependent_MTases_sf"/>
</dbReference>
<dbReference type="EMBL" id="SIRE01000051">
    <property type="protein sequence ID" value="TBL68001.1"/>
    <property type="molecule type" value="Genomic_DNA"/>
</dbReference>
<keyword evidence="1" id="KW-0620">Polyamine biosynthesis</keyword>
<dbReference type="RefSeq" id="WP_131019021.1">
    <property type="nucleotide sequence ID" value="NZ_SIRE01000051.1"/>
</dbReference>
<evidence type="ECO:0000313" key="3">
    <source>
        <dbReference type="Proteomes" id="UP000293142"/>
    </source>
</evidence>
<name>A0A4Q9DE07_9BACL</name>
<reference evidence="2 3" key="1">
    <citation type="submission" date="2019-02" db="EMBL/GenBank/DDBJ databases">
        <title>Paenibacillus sp. nov., isolated from surface-sterilized tissue of Thalictrum simplex L.</title>
        <authorList>
            <person name="Tuo L."/>
        </authorList>
    </citation>
    <scope>NUCLEOTIDE SEQUENCE [LARGE SCALE GENOMIC DNA]</scope>
    <source>
        <strain evidence="2 3">N2SHLJ1</strain>
    </source>
</reference>
<gene>
    <name evidence="2" type="ORF">EYB31_39015</name>
</gene>
<dbReference type="PANTHER" id="PTHR43317:SF1">
    <property type="entry name" value="THERMOSPERMINE SYNTHASE ACAULIS5"/>
    <property type="match status" value="1"/>
</dbReference>
<accession>A0A4Q9DE07</accession>
<keyword evidence="3" id="KW-1185">Reference proteome</keyword>